<dbReference type="Gene3D" id="3.30.1330.70">
    <property type="entry name" value="Holliday junction resolvase RusA"/>
    <property type="match status" value="1"/>
</dbReference>
<reference evidence="1" key="1">
    <citation type="submission" date="2020-06" db="EMBL/GenBank/DDBJ databases">
        <authorList>
            <person name="Link T."/>
            <person name="Ehrmann M."/>
        </authorList>
    </citation>
    <scope>NUCLEOTIDE SEQUENCE</scope>
    <source>
        <strain evidence="1">TMW 2.2257</strain>
    </source>
</reference>
<dbReference type="Pfam" id="PF05866">
    <property type="entry name" value="RusA"/>
    <property type="match status" value="1"/>
</dbReference>
<sequence>MKFVIPGELTDQNTYMDAERANRHKAAKLKKQNTYKCAAIFMPFRLQQPKLPISLHFDWICKNKRKDKDNICFAKKFIFDGMQQAGYIPNDGWSEIKEWTESFHVDKNNPRIEIEIKEEAE</sequence>
<dbReference type="Proteomes" id="UP001057280">
    <property type="component" value="Unassembled WGS sequence"/>
</dbReference>
<dbReference type="SUPFAM" id="SSF103084">
    <property type="entry name" value="Holliday junction resolvase RusA"/>
    <property type="match status" value="1"/>
</dbReference>
<accession>A0AB35HM45</accession>
<evidence type="ECO:0000313" key="1">
    <source>
        <dbReference type="EMBL" id="MCO8297320.1"/>
    </source>
</evidence>
<gene>
    <name evidence="1" type="ORF">HXW75_02400</name>
</gene>
<evidence type="ECO:0000313" key="2">
    <source>
        <dbReference type="Proteomes" id="UP001057280"/>
    </source>
</evidence>
<dbReference type="GO" id="GO:0000287">
    <property type="term" value="F:magnesium ion binding"/>
    <property type="evidence" value="ECO:0007669"/>
    <property type="project" value="InterPro"/>
</dbReference>
<organism evidence="1 2">
    <name type="scientific">Tetragenococcus halophilus</name>
    <name type="common">Pediococcus halophilus</name>
    <dbReference type="NCBI Taxonomy" id="51669"/>
    <lineage>
        <taxon>Bacteria</taxon>
        <taxon>Bacillati</taxon>
        <taxon>Bacillota</taxon>
        <taxon>Bacilli</taxon>
        <taxon>Lactobacillales</taxon>
        <taxon>Enterococcaceae</taxon>
        <taxon>Tetragenococcus</taxon>
    </lineage>
</organism>
<dbReference type="InterPro" id="IPR008822">
    <property type="entry name" value="Endonuclease_RusA-like"/>
</dbReference>
<proteinExistence type="predicted"/>
<name>A0AB35HM45_TETHA</name>
<dbReference type="GO" id="GO:0006281">
    <property type="term" value="P:DNA repair"/>
    <property type="evidence" value="ECO:0007669"/>
    <property type="project" value="InterPro"/>
</dbReference>
<comment type="caution">
    <text evidence="1">The sequence shown here is derived from an EMBL/GenBank/DDBJ whole genome shotgun (WGS) entry which is preliminary data.</text>
</comment>
<reference evidence="1" key="2">
    <citation type="journal article" date="2021" name="BMC Microbiol.">
        <title>The diversity among the species Tetragenococcus halophilus including new isolates from a lupine seed fermentation.</title>
        <authorList>
            <person name="Link T."/>
            <person name="Vogel R.F."/>
            <person name="Ehrmann M.A."/>
        </authorList>
    </citation>
    <scope>NUCLEOTIDE SEQUENCE</scope>
    <source>
        <strain evidence="1">TMW 2.2257</strain>
    </source>
</reference>
<dbReference type="EMBL" id="JACACB010000004">
    <property type="protein sequence ID" value="MCO8297320.1"/>
    <property type="molecule type" value="Genomic_DNA"/>
</dbReference>
<dbReference type="GO" id="GO:0006310">
    <property type="term" value="P:DNA recombination"/>
    <property type="evidence" value="ECO:0007669"/>
    <property type="project" value="InterPro"/>
</dbReference>
<protein>
    <submittedName>
        <fullName evidence="1">RusA family crossover junction endodeoxyribonuclease</fullName>
    </submittedName>
</protein>
<dbReference type="AlphaFoldDB" id="A0AB35HM45"/>
<dbReference type="RefSeq" id="WP_253209965.1">
    <property type="nucleotide sequence ID" value="NZ_JACACA010000004.1"/>
</dbReference>
<dbReference type="InterPro" id="IPR036614">
    <property type="entry name" value="RusA-like_sf"/>
</dbReference>